<dbReference type="SUPFAM" id="SSF53448">
    <property type="entry name" value="Nucleotide-diphospho-sugar transferases"/>
    <property type="match status" value="1"/>
</dbReference>
<dbReference type="InterPro" id="IPR050486">
    <property type="entry name" value="Mannose-1P_guanyltransferase"/>
</dbReference>
<dbReference type="AlphaFoldDB" id="A0A2A5X0N6"/>
<proteinExistence type="predicted"/>
<dbReference type="CDD" id="cd06422">
    <property type="entry name" value="NTP_transferase_like_1"/>
    <property type="match status" value="1"/>
</dbReference>
<organism evidence="3 4">
    <name type="scientific">OM182 bacterium MED-G24</name>
    <dbReference type="NCBI Taxonomy" id="1986255"/>
    <lineage>
        <taxon>Bacteria</taxon>
        <taxon>Pseudomonadati</taxon>
        <taxon>Pseudomonadota</taxon>
        <taxon>Gammaproteobacteria</taxon>
        <taxon>OMG group</taxon>
        <taxon>OM182 clade</taxon>
    </lineage>
</organism>
<keyword evidence="3" id="KW-0548">Nucleotidyltransferase</keyword>
<protein>
    <submittedName>
        <fullName evidence="3">Mannose-1-phosphate guanylyltransferase</fullName>
    </submittedName>
</protein>
<dbReference type="Pfam" id="PF00483">
    <property type="entry name" value="NTP_transferase"/>
    <property type="match status" value="1"/>
</dbReference>
<dbReference type="GO" id="GO:0016779">
    <property type="term" value="F:nucleotidyltransferase activity"/>
    <property type="evidence" value="ECO:0007669"/>
    <property type="project" value="UniProtKB-KW"/>
</dbReference>
<evidence type="ECO:0000313" key="4">
    <source>
        <dbReference type="Proteomes" id="UP000219327"/>
    </source>
</evidence>
<evidence type="ECO:0000259" key="2">
    <source>
        <dbReference type="Pfam" id="PF00483"/>
    </source>
</evidence>
<feature type="region of interest" description="Disordered" evidence="1">
    <location>
        <begin position="222"/>
        <end position="243"/>
    </location>
</feature>
<dbReference type="EMBL" id="NTKD01000002">
    <property type="protein sequence ID" value="PDH41876.1"/>
    <property type="molecule type" value="Genomic_DNA"/>
</dbReference>
<evidence type="ECO:0000313" key="3">
    <source>
        <dbReference type="EMBL" id="PDH41876.1"/>
    </source>
</evidence>
<comment type="caution">
    <text evidence="3">The sequence shown here is derived from an EMBL/GenBank/DDBJ whole genome shotgun (WGS) entry which is preliminary data.</text>
</comment>
<dbReference type="InterPro" id="IPR005835">
    <property type="entry name" value="NTP_transferase_dom"/>
</dbReference>
<keyword evidence="3" id="KW-0808">Transferase</keyword>
<feature type="domain" description="Nucleotidyl transferase" evidence="2">
    <location>
        <begin position="3"/>
        <end position="122"/>
    </location>
</feature>
<name>A0A2A5X0N6_9GAMM</name>
<accession>A0A2A5X0N6</accession>
<gene>
    <name evidence="3" type="ORF">CNE99_00650</name>
</gene>
<dbReference type="PANTHER" id="PTHR22572">
    <property type="entry name" value="SUGAR-1-PHOSPHATE GUANYL TRANSFERASE"/>
    <property type="match status" value="1"/>
</dbReference>
<dbReference type="Gene3D" id="3.90.550.10">
    <property type="entry name" value="Spore Coat Polysaccharide Biosynthesis Protein SpsA, Chain A"/>
    <property type="match status" value="1"/>
</dbReference>
<evidence type="ECO:0000256" key="1">
    <source>
        <dbReference type="SAM" id="MobiDB-lite"/>
    </source>
</evidence>
<dbReference type="Proteomes" id="UP000219327">
    <property type="component" value="Unassembled WGS sequence"/>
</dbReference>
<reference evidence="3 4" key="1">
    <citation type="submission" date="2017-08" db="EMBL/GenBank/DDBJ databases">
        <title>Fine stratification of microbial communities through a metagenomic profile of the photic zone.</title>
        <authorList>
            <person name="Haro-Moreno J.M."/>
            <person name="Lopez-Perez M."/>
            <person name="De La Torre J."/>
            <person name="Picazo A."/>
            <person name="Camacho A."/>
            <person name="Rodriguez-Valera F."/>
        </authorList>
    </citation>
    <scope>NUCLEOTIDE SEQUENCE [LARGE SCALE GENOMIC DNA]</scope>
    <source>
        <strain evidence="3">MED-G24</strain>
    </source>
</reference>
<dbReference type="InterPro" id="IPR029044">
    <property type="entry name" value="Nucleotide-diphossugar_trans"/>
</dbReference>
<sequence length="243" mass="26576">MWAMVLCAGRGERMHPLTRYTPKPLLSVAGAPLLDRHLSAIAKTGITDVVINLHHLGGQIRSYVGDGSRFGLEVSYTMEPRLLETAGGIANALLQRGGGEDPFLVVSGDVYTDMDLTPVVSSGDRLMMSSDLPMMASLVLVANPPHHPEGDFGLDRENRLTTTGDCHTYSGIGIFSPALFVNSPDEPAPLRDLLFPAVRERRLTGALYSGVWEDVGTPERLRRLSDEQQERRRPSSINAEKRS</sequence>